<dbReference type="SUPFAM" id="SSF158997">
    <property type="entry name" value="Trm112p-like"/>
    <property type="match status" value="1"/>
</dbReference>
<evidence type="ECO:0000313" key="3">
    <source>
        <dbReference type="Proteomes" id="UP000239504"/>
    </source>
</evidence>
<dbReference type="AlphaFoldDB" id="A0A2S7K773"/>
<comment type="caution">
    <text evidence="2">The sequence shown here is derived from an EMBL/GenBank/DDBJ whole genome shotgun (WGS) entry which is preliminary data.</text>
</comment>
<gene>
    <name evidence="2" type="ORF">CW354_08595</name>
</gene>
<dbReference type="FunFam" id="2.20.25.10:FF:000002">
    <property type="entry name" value="UPF0434 protein YcaR"/>
    <property type="match status" value="1"/>
</dbReference>
<protein>
    <recommendedName>
        <fullName evidence="1">UPF0434 protein CW354_08595</fullName>
    </recommendedName>
</protein>
<evidence type="ECO:0000256" key="1">
    <source>
        <dbReference type="HAMAP-Rule" id="MF_01187"/>
    </source>
</evidence>
<dbReference type="Pfam" id="PF03966">
    <property type="entry name" value="Trm112p"/>
    <property type="match status" value="1"/>
</dbReference>
<dbReference type="EMBL" id="PJCH01000005">
    <property type="protein sequence ID" value="PQA88347.1"/>
    <property type="molecule type" value="Genomic_DNA"/>
</dbReference>
<dbReference type="OrthoDB" id="9812205at2"/>
<dbReference type="Proteomes" id="UP000239504">
    <property type="component" value="Unassembled WGS sequence"/>
</dbReference>
<dbReference type="RefSeq" id="WP_104829591.1">
    <property type="nucleotide sequence ID" value="NZ_PJCH01000005.1"/>
</dbReference>
<comment type="similarity">
    <text evidence="1">Belongs to the UPF0434 family.</text>
</comment>
<proteinExistence type="inferred from homology"/>
<sequence length="70" mass="7942">MSEAQDKPEIDRKLLEILVCPQTKAPLDYDREAGELISKKAGLAYPIRDGVPIMLIEEARTLTDEEMRAR</sequence>
<dbReference type="Gene3D" id="2.20.25.10">
    <property type="match status" value="1"/>
</dbReference>
<dbReference type="PANTHER" id="PTHR33505">
    <property type="entry name" value="ZGC:162634"/>
    <property type="match status" value="1"/>
</dbReference>
<accession>A0A2S7K773</accession>
<dbReference type="GO" id="GO:0005829">
    <property type="term" value="C:cytosol"/>
    <property type="evidence" value="ECO:0007669"/>
    <property type="project" value="TreeGrafter"/>
</dbReference>
<name>A0A2S7K773_9PROT</name>
<dbReference type="InterPro" id="IPR005651">
    <property type="entry name" value="Trm112-like"/>
</dbReference>
<keyword evidence="3" id="KW-1185">Reference proteome</keyword>
<evidence type="ECO:0000313" key="2">
    <source>
        <dbReference type="EMBL" id="PQA88347.1"/>
    </source>
</evidence>
<dbReference type="HAMAP" id="MF_01187">
    <property type="entry name" value="UPF0434"/>
    <property type="match status" value="1"/>
</dbReference>
<reference evidence="2 3" key="1">
    <citation type="submission" date="2017-12" db="EMBL/GenBank/DDBJ databases">
        <authorList>
            <person name="Hurst M.R.H."/>
        </authorList>
    </citation>
    <scope>NUCLEOTIDE SEQUENCE [LARGE SCALE GENOMIC DNA]</scope>
    <source>
        <strain evidence="2 3">SY-3-19</strain>
    </source>
</reference>
<dbReference type="PANTHER" id="PTHR33505:SF4">
    <property type="entry name" value="PROTEIN PREY, MITOCHONDRIAL"/>
    <property type="match status" value="1"/>
</dbReference>
<organism evidence="2 3">
    <name type="scientific">Hyphococcus luteus</name>
    <dbReference type="NCBI Taxonomy" id="2058213"/>
    <lineage>
        <taxon>Bacteria</taxon>
        <taxon>Pseudomonadati</taxon>
        <taxon>Pseudomonadota</taxon>
        <taxon>Alphaproteobacteria</taxon>
        <taxon>Parvularculales</taxon>
        <taxon>Parvularculaceae</taxon>
        <taxon>Hyphococcus</taxon>
    </lineage>
</organism>